<feature type="chain" id="PRO_5038407732" evidence="2">
    <location>
        <begin position="34"/>
        <end position="134"/>
    </location>
</feature>
<dbReference type="Proteomes" id="UP000824219">
    <property type="component" value="Linkage Group LG28"/>
</dbReference>
<sequence length="134" mass="14810">MMTGFFFISPLPPGSLVPSLLLLVLSSSVLVESKPLSQGLNSRILHDLFKMDDEAGRSSVHGEGSAEAVMSSVRHRRNELNEADPLLPHATERGAEPARVWPHLLLDLMGQQNKFKGRTRKNVRGSDAQEERGR</sequence>
<organism evidence="3 4">
    <name type="scientific">Hemibagrus wyckioides</name>
    <dbReference type="NCBI Taxonomy" id="337641"/>
    <lineage>
        <taxon>Eukaryota</taxon>
        <taxon>Metazoa</taxon>
        <taxon>Chordata</taxon>
        <taxon>Craniata</taxon>
        <taxon>Vertebrata</taxon>
        <taxon>Euteleostomi</taxon>
        <taxon>Actinopterygii</taxon>
        <taxon>Neopterygii</taxon>
        <taxon>Teleostei</taxon>
        <taxon>Ostariophysi</taxon>
        <taxon>Siluriformes</taxon>
        <taxon>Bagridae</taxon>
        <taxon>Hemibagrus</taxon>
    </lineage>
</organism>
<evidence type="ECO:0000313" key="3">
    <source>
        <dbReference type="EMBL" id="KAG7314942.1"/>
    </source>
</evidence>
<evidence type="ECO:0000313" key="4">
    <source>
        <dbReference type="Proteomes" id="UP000824219"/>
    </source>
</evidence>
<evidence type="ECO:0000256" key="1">
    <source>
        <dbReference type="SAM" id="MobiDB-lite"/>
    </source>
</evidence>
<feature type="signal peptide" evidence="2">
    <location>
        <begin position="1"/>
        <end position="33"/>
    </location>
</feature>
<comment type="caution">
    <text evidence="3">The sequence shown here is derived from an EMBL/GenBank/DDBJ whole genome shotgun (WGS) entry which is preliminary data.</text>
</comment>
<protein>
    <submittedName>
        <fullName evidence="3">Uncharacterized protein</fullName>
    </submittedName>
</protein>
<accession>A0A9D3N5U3</accession>
<evidence type="ECO:0000256" key="2">
    <source>
        <dbReference type="SAM" id="SignalP"/>
    </source>
</evidence>
<keyword evidence="4" id="KW-1185">Reference proteome</keyword>
<keyword evidence="2" id="KW-0732">Signal</keyword>
<dbReference type="EMBL" id="JAHKSW010000028">
    <property type="protein sequence ID" value="KAG7314942.1"/>
    <property type="molecule type" value="Genomic_DNA"/>
</dbReference>
<reference evidence="3 4" key="1">
    <citation type="submission" date="2021-06" db="EMBL/GenBank/DDBJ databases">
        <title>Chromosome-level genome assembly of the red-tail catfish (Hemibagrus wyckioides).</title>
        <authorList>
            <person name="Shao F."/>
        </authorList>
    </citation>
    <scope>NUCLEOTIDE SEQUENCE [LARGE SCALE GENOMIC DNA]</scope>
    <source>
        <strain evidence="3">EC202008001</strain>
        <tissue evidence="3">Blood</tissue>
    </source>
</reference>
<dbReference type="AlphaFoldDB" id="A0A9D3N5U3"/>
<dbReference type="OrthoDB" id="8911465at2759"/>
<name>A0A9D3N5U3_9TELE</name>
<gene>
    <name evidence="3" type="ORF">KOW79_022245</name>
</gene>
<proteinExistence type="predicted"/>
<feature type="region of interest" description="Disordered" evidence="1">
    <location>
        <begin position="115"/>
        <end position="134"/>
    </location>
</feature>